<evidence type="ECO:0000256" key="9">
    <source>
        <dbReference type="PROSITE-ProRule" id="PRU00042"/>
    </source>
</evidence>
<feature type="domain" description="C2H2-type" evidence="11">
    <location>
        <begin position="644"/>
        <end position="671"/>
    </location>
</feature>
<evidence type="ECO:0000313" key="14">
    <source>
        <dbReference type="Proteomes" id="UP001652642"/>
    </source>
</evidence>
<dbReference type="Pfam" id="PF02023">
    <property type="entry name" value="SCAN"/>
    <property type="match status" value="1"/>
</dbReference>
<keyword evidence="4 9" id="KW-0863">Zinc-finger</keyword>
<feature type="domain" description="C2H2-type" evidence="11">
    <location>
        <begin position="616"/>
        <end position="643"/>
    </location>
</feature>
<feature type="domain" description="C2H2-type" evidence="11">
    <location>
        <begin position="784"/>
        <end position="811"/>
    </location>
</feature>
<evidence type="ECO:0000313" key="15">
    <source>
        <dbReference type="RefSeq" id="XP_072844390.1"/>
    </source>
</evidence>
<keyword evidence="14" id="KW-1185">Reference proteome</keyword>
<dbReference type="Gene3D" id="3.30.160.60">
    <property type="entry name" value="Classic Zinc Finger"/>
    <property type="match status" value="10"/>
</dbReference>
<dbReference type="InterPro" id="IPR036236">
    <property type="entry name" value="Znf_C2H2_sf"/>
</dbReference>
<keyword evidence="1" id="KW-0597">Phosphoprotein</keyword>
<keyword evidence="2" id="KW-0479">Metal-binding</keyword>
<evidence type="ECO:0000256" key="2">
    <source>
        <dbReference type="ARBA" id="ARBA00022723"/>
    </source>
</evidence>
<dbReference type="GeneID" id="110069838"/>
<dbReference type="InterPro" id="IPR003309">
    <property type="entry name" value="SCAN_dom"/>
</dbReference>
<feature type="domain" description="KRAB" evidence="13">
    <location>
        <begin position="330"/>
        <end position="401"/>
    </location>
</feature>
<evidence type="ECO:0008006" key="16">
    <source>
        <dbReference type="Google" id="ProtNLM"/>
    </source>
</evidence>
<dbReference type="SMART" id="SM00431">
    <property type="entry name" value="SCAN"/>
    <property type="match status" value="1"/>
</dbReference>
<dbReference type="InterPro" id="IPR001909">
    <property type="entry name" value="KRAB"/>
</dbReference>
<feature type="domain" description="C2H2-type" evidence="11">
    <location>
        <begin position="560"/>
        <end position="587"/>
    </location>
</feature>
<name>A0ABM5FG74_9SAUR</name>
<keyword evidence="6" id="KW-0805">Transcription regulation</keyword>
<keyword evidence="7" id="KW-0804">Transcription</keyword>
<evidence type="ECO:0000256" key="3">
    <source>
        <dbReference type="ARBA" id="ARBA00022737"/>
    </source>
</evidence>
<evidence type="ECO:0000256" key="6">
    <source>
        <dbReference type="ARBA" id="ARBA00023015"/>
    </source>
</evidence>
<dbReference type="InterPro" id="IPR036051">
    <property type="entry name" value="KRAB_dom_sf"/>
</dbReference>
<accession>A0ABM5FG74</accession>
<feature type="domain" description="SCAN box" evidence="12">
    <location>
        <begin position="169"/>
        <end position="247"/>
    </location>
</feature>
<dbReference type="Pfam" id="PF00096">
    <property type="entry name" value="zf-C2H2"/>
    <property type="match status" value="10"/>
</dbReference>
<dbReference type="SMART" id="SM00355">
    <property type="entry name" value="ZnF_C2H2"/>
    <property type="match status" value="10"/>
</dbReference>
<dbReference type="SUPFAM" id="SSF57667">
    <property type="entry name" value="beta-beta-alpha zinc fingers"/>
    <property type="match status" value="6"/>
</dbReference>
<evidence type="ECO:0000256" key="10">
    <source>
        <dbReference type="SAM" id="MobiDB-lite"/>
    </source>
</evidence>
<reference evidence="14" key="1">
    <citation type="submission" date="2025-05" db="UniProtKB">
        <authorList>
            <consortium name="RefSeq"/>
        </authorList>
    </citation>
    <scope>NUCLEOTIDE SEQUENCE [LARGE SCALE GENOMIC DNA]</scope>
</reference>
<evidence type="ECO:0000256" key="7">
    <source>
        <dbReference type="ARBA" id="ARBA00023163"/>
    </source>
</evidence>
<dbReference type="PANTHER" id="PTHR23235">
    <property type="entry name" value="KRUEPPEL-LIKE TRANSCRIPTION FACTOR"/>
    <property type="match status" value="1"/>
</dbReference>
<dbReference type="PROSITE" id="PS50805">
    <property type="entry name" value="KRAB"/>
    <property type="match status" value="1"/>
</dbReference>
<evidence type="ECO:0000256" key="8">
    <source>
        <dbReference type="ARBA" id="ARBA00023242"/>
    </source>
</evidence>
<dbReference type="InterPro" id="IPR038269">
    <property type="entry name" value="SCAN_sf"/>
</dbReference>
<evidence type="ECO:0000259" key="12">
    <source>
        <dbReference type="PROSITE" id="PS50804"/>
    </source>
</evidence>
<sequence length="812" mass="92633">MSGEGSALKVLDLNFQPFFTYDFSVRMKTEEEPSSLVDGEWRTEDGGERKSCHFVESSNWTPALQIKQEHKDGFSQHWKVQRQEFLTCPLAWKDPKWQQVDENISEFSQVSFPEGTETSRCPRAEGAILISSGEALKAYKSPKDENGGSHQTTKEYVLGEDGISAEIQRKRFRDFRYREMEGPRNVCLRLGELCRRWLKPEKCTKEQILEMLILEQFLTVLPPDMQSWVKEGGPKTCAQAVALAEDFLLSQEEPKEWKQQVLPVFPSEEEKQGGFGSPFLALKQGQPGRGVKEEEIDHEDPSLIGDGRTLSMPYGSPPLLGALEPTQEPVAFEEVAVYFRAGEWALLGPDQRALYKEVMLENFGHVATLGLFVSKPNLISWVEGAEESFFLDPEGIEKEKNTDVAAMNEIKEENLPQKEVIGLDGKPEIPLERSQEGIVLKAQDQQSDDAASEKEVGSIYQEASSVPAEADATLQGDSDGVVSTKSEPFDQRYESDGPPWQHTVNMWGISIQKVESVVAKNIGIVRMGEERHMCRKCGQTFEHQSGLIVHQMIHTAERPYECLECGKSFCQRENLLAHQRIHLGERPYECLQCGKHFSTRSHLITHQRIHTGEKPYECLHCAKSFSNKSSLVTHQRIHTGEKPYECLQCGKSFCQSGQLIRHQRIHTGEKPYACPQCGKCFCQRGQLIRHQRMHTGEKPYECLQCGKNFSRKSYLDIHVRMHTGEKPYECPECRKSFCQSAQLIRHQRIHTGEKRFSCSHCGKSFFQKETLVRHQGTHVESKPYECPECRKSFPRKDKLIRHQKTHTRLDPV</sequence>
<dbReference type="SUPFAM" id="SSF109640">
    <property type="entry name" value="KRAB domain (Kruppel-associated box)"/>
    <property type="match status" value="1"/>
</dbReference>
<reference evidence="15" key="2">
    <citation type="submission" date="2025-08" db="UniProtKB">
        <authorList>
            <consortium name="RefSeq"/>
        </authorList>
    </citation>
    <scope>IDENTIFICATION</scope>
</reference>
<gene>
    <name evidence="15" type="primary">LOC110069838</name>
</gene>
<dbReference type="InterPro" id="IPR013087">
    <property type="entry name" value="Znf_C2H2_type"/>
</dbReference>
<evidence type="ECO:0000256" key="4">
    <source>
        <dbReference type="ARBA" id="ARBA00022771"/>
    </source>
</evidence>
<protein>
    <recommendedName>
        <fullName evidence="16">Zinc finger protein 397-like</fullName>
    </recommendedName>
</protein>
<dbReference type="Proteomes" id="UP001652642">
    <property type="component" value="Chromosome 2"/>
</dbReference>
<evidence type="ECO:0000256" key="5">
    <source>
        <dbReference type="ARBA" id="ARBA00022833"/>
    </source>
</evidence>
<feature type="domain" description="C2H2-type" evidence="11">
    <location>
        <begin position="728"/>
        <end position="755"/>
    </location>
</feature>
<dbReference type="PROSITE" id="PS50157">
    <property type="entry name" value="ZINC_FINGER_C2H2_2"/>
    <property type="match status" value="10"/>
</dbReference>
<evidence type="ECO:0000259" key="13">
    <source>
        <dbReference type="PROSITE" id="PS50805"/>
    </source>
</evidence>
<dbReference type="Gene3D" id="6.10.140.140">
    <property type="match status" value="1"/>
</dbReference>
<proteinExistence type="predicted"/>
<dbReference type="Pfam" id="PF01352">
    <property type="entry name" value="KRAB"/>
    <property type="match status" value="1"/>
</dbReference>
<dbReference type="PROSITE" id="PS50804">
    <property type="entry name" value="SCAN_BOX"/>
    <property type="match status" value="1"/>
</dbReference>
<dbReference type="CDD" id="cd07765">
    <property type="entry name" value="KRAB_A-box"/>
    <property type="match status" value="1"/>
</dbReference>
<feature type="domain" description="C2H2-type" evidence="11">
    <location>
        <begin position="588"/>
        <end position="615"/>
    </location>
</feature>
<dbReference type="SUPFAM" id="SSF47353">
    <property type="entry name" value="Retrovirus capsid dimerization domain-like"/>
    <property type="match status" value="1"/>
</dbReference>
<feature type="domain" description="C2H2-type" evidence="11">
    <location>
        <begin position="672"/>
        <end position="699"/>
    </location>
</feature>
<dbReference type="PANTHER" id="PTHR23235:SF178">
    <property type="entry name" value="C2H2-TYPE DOMAIN-CONTAINING PROTEIN-RELATED"/>
    <property type="match status" value="1"/>
</dbReference>
<feature type="domain" description="C2H2-type" evidence="11">
    <location>
        <begin position="700"/>
        <end position="727"/>
    </location>
</feature>
<keyword evidence="8" id="KW-0539">Nucleus</keyword>
<dbReference type="RefSeq" id="XP_072844390.1">
    <property type="nucleotide sequence ID" value="XM_072988289.1"/>
</dbReference>
<feature type="region of interest" description="Disordered" evidence="10">
    <location>
        <begin position="442"/>
        <end position="498"/>
    </location>
</feature>
<keyword evidence="5" id="KW-0862">Zinc</keyword>
<evidence type="ECO:0000259" key="11">
    <source>
        <dbReference type="PROSITE" id="PS50157"/>
    </source>
</evidence>
<dbReference type="CDD" id="cd07936">
    <property type="entry name" value="SCAN"/>
    <property type="match status" value="1"/>
</dbReference>
<keyword evidence="3" id="KW-0677">Repeat</keyword>
<organism evidence="14 15">
    <name type="scientific">Pogona vitticeps</name>
    <name type="common">central bearded dragon</name>
    <dbReference type="NCBI Taxonomy" id="103695"/>
    <lineage>
        <taxon>Eukaryota</taxon>
        <taxon>Metazoa</taxon>
        <taxon>Chordata</taxon>
        <taxon>Craniata</taxon>
        <taxon>Vertebrata</taxon>
        <taxon>Euteleostomi</taxon>
        <taxon>Lepidosauria</taxon>
        <taxon>Squamata</taxon>
        <taxon>Bifurcata</taxon>
        <taxon>Unidentata</taxon>
        <taxon>Episquamata</taxon>
        <taxon>Toxicofera</taxon>
        <taxon>Iguania</taxon>
        <taxon>Acrodonta</taxon>
        <taxon>Agamidae</taxon>
        <taxon>Amphibolurinae</taxon>
        <taxon>Pogona</taxon>
    </lineage>
</organism>
<feature type="domain" description="C2H2-type" evidence="11">
    <location>
        <begin position="532"/>
        <end position="559"/>
    </location>
</feature>
<evidence type="ECO:0000256" key="1">
    <source>
        <dbReference type="ARBA" id="ARBA00022553"/>
    </source>
</evidence>
<dbReference type="SMART" id="SM00349">
    <property type="entry name" value="KRAB"/>
    <property type="match status" value="1"/>
</dbReference>
<dbReference type="Gene3D" id="1.10.4020.10">
    <property type="entry name" value="DNA breaking-rejoining enzymes"/>
    <property type="match status" value="1"/>
</dbReference>
<feature type="domain" description="C2H2-type" evidence="11">
    <location>
        <begin position="756"/>
        <end position="783"/>
    </location>
</feature>
<dbReference type="PROSITE" id="PS00028">
    <property type="entry name" value="ZINC_FINGER_C2H2_1"/>
    <property type="match status" value="10"/>
</dbReference>